<dbReference type="Pfam" id="PF12833">
    <property type="entry name" value="HTH_18"/>
    <property type="match status" value="1"/>
</dbReference>
<dbReference type="PROSITE" id="PS00041">
    <property type="entry name" value="HTH_ARAC_FAMILY_1"/>
    <property type="match status" value="1"/>
</dbReference>
<dbReference type="PANTHER" id="PTHR47893">
    <property type="entry name" value="REGULATORY PROTEIN PCHR"/>
    <property type="match status" value="1"/>
</dbReference>
<reference evidence="5" key="2">
    <citation type="submission" date="2021-04" db="EMBL/GenBank/DDBJ databases">
        <authorList>
            <person name="Gilroy R."/>
        </authorList>
    </citation>
    <scope>NUCLEOTIDE SEQUENCE</scope>
    <source>
        <strain evidence="5">ChiSjej1B19-5720</strain>
    </source>
</reference>
<dbReference type="PROSITE" id="PS01124">
    <property type="entry name" value="HTH_ARAC_FAMILY_2"/>
    <property type="match status" value="1"/>
</dbReference>
<evidence type="ECO:0000256" key="1">
    <source>
        <dbReference type="ARBA" id="ARBA00023015"/>
    </source>
</evidence>
<dbReference type="InterPro" id="IPR018060">
    <property type="entry name" value="HTH_AraC"/>
</dbReference>
<dbReference type="GO" id="GO:0003700">
    <property type="term" value="F:DNA-binding transcription factor activity"/>
    <property type="evidence" value="ECO:0007669"/>
    <property type="project" value="InterPro"/>
</dbReference>
<dbReference type="SMART" id="SM00342">
    <property type="entry name" value="HTH_ARAC"/>
    <property type="match status" value="1"/>
</dbReference>
<organism evidence="5 6">
    <name type="scientific">Candidatus Blautia faecavium</name>
    <dbReference type="NCBI Taxonomy" id="2838487"/>
    <lineage>
        <taxon>Bacteria</taxon>
        <taxon>Bacillati</taxon>
        <taxon>Bacillota</taxon>
        <taxon>Clostridia</taxon>
        <taxon>Lachnospirales</taxon>
        <taxon>Lachnospiraceae</taxon>
        <taxon>Blautia</taxon>
    </lineage>
</organism>
<evidence type="ECO:0000256" key="3">
    <source>
        <dbReference type="ARBA" id="ARBA00023163"/>
    </source>
</evidence>
<accession>A0A9D2RWN7</accession>
<evidence type="ECO:0000313" key="5">
    <source>
        <dbReference type="EMBL" id="HJB29503.1"/>
    </source>
</evidence>
<keyword evidence="1" id="KW-0805">Transcription regulation</keyword>
<dbReference type="AlphaFoldDB" id="A0A9D2RWN7"/>
<gene>
    <name evidence="5" type="ORF">IAA06_12040</name>
</gene>
<dbReference type="InterPro" id="IPR018062">
    <property type="entry name" value="HTH_AraC-typ_CS"/>
</dbReference>
<feature type="domain" description="HTH araC/xylS-type" evidence="4">
    <location>
        <begin position="118"/>
        <end position="216"/>
    </location>
</feature>
<dbReference type="InterPro" id="IPR053142">
    <property type="entry name" value="PchR_regulatory_protein"/>
</dbReference>
<feature type="non-terminal residue" evidence="5">
    <location>
        <position position="1"/>
    </location>
</feature>
<keyword evidence="3" id="KW-0804">Transcription</keyword>
<dbReference type="PRINTS" id="PR00032">
    <property type="entry name" value="HTHARAC"/>
</dbReference>
<dbReference type="InterPro" id="IPR020449">
    <property type="entry name" value="Tscrpt_reg_AraC-type_HTH"/>
</dbReference>
<evidence type="ECO:0000259" key="4">
    <source>
        <dbReference type="PROSITE" id="PS01124"/>
    </source>
</evidence>
<dbReference type="SUPFAM" id="SSF46689">
    <property type="entry name" value="Homeodomain-like"/>
    <property type="match status" value="2"/>
</dbReference>
<evidence type="ECO:0000313" key="6">
    <source>
        <dbReference type="Proteomes" id="UP000823842"/>
    </source>
</evidence>
<proteinExistence type="predicted"/>
<evidence type="ECO:0000256" key="2">
    <source>
        <dbReference type="ARBA" id="ARBA00023125"/>
    </source>
</evidence>
<name>A0A9D2RWN7_9FIRM</name>
<dbReference type="Gene3D" id="1.10.10.60">
    <property type="entry name" value="Homeodomain-like"/>
    <property type="match status" value="1"/>
</dbReference>
<dbReference type="Proteomes" id="UP000823842">
    <property type="component" value="Unassembled WGS sequence"/>
</dbReference>
<protein>
    <submittedName>
        <fullName evidence="5">AraC family transcriptional regulator</fullName>
    </submittedName>
</protein>
<dbReference type="GO" id="GO:0043565">
    <property type="term" value="F:sequence-specific DNA binding"/>
    <property type="evidence" value="ECO:0007669"/>
    <property type="project" value="InterPro"/>
</dbReference>
<reference evidence="5" key="1">
    <citation type="journal article" date="2021" name="PeerJ">
        <title>Extensive microbial diversity within the chicken gut microbiome revealed by metagenomics and culture.</title>
        <authorList>
            <person name="Gilroy R."/>
            <person name="Ravi A."/>
            <person name="Getino M."/>
            <person name="Pursley I."/>
            <person name="Horton D.L."/>
            <person name="Alikhan N.F."/>
            <person name="Baker D."/>
            <person name="Gharbi K."/>
            <person name="Hall N."/>
            <person name="Watson M."/>
            <person name="Adriaenssens E.M."/>
            <person name="Foster-Nyarko E."/>
            <person name="Jarju S."/>
            <person name="Secka A."/>
            <person name="Antonio M."/>
            <person name="Oren A."/>
            <person name="Chaudhuri R.R."/>
            <person name="La Ragione R."/>
            <person name="Hildebrand F."/>
            <person name="Pallen M.J."/>
        </authorList>
    </citation>
    <scope>NUCLEOTIDE SEQUENCE</scope>
    <source>
        <strain evidence="5">ChiSjej1B19-5720</strain>
    </source>
</reference>
<dbReference type="PANTHER" id="PTHR47893:SF1">
    <property type="entry name" value="REGULATORY PROTEIN PCHR"/>
    <property type="match status" value="1"/>
</dbReference>
<dbReference type="EMBL" id="DWYZ01000220">
    <property type="protein sequence ID" value="HJB29503.1"/>
    <property type="molecule type" value="Genomic_DNA"/>
</dbReference>
<sequence>RQTSQSESYFPTKYYHGITMYFDPDFFTEANSNVDNLFNLNLSQLSEIYFEKKDTYIAEASSEMGKILEQLWQLYETPSPFHMKLSVLELLHLLLDTGNVAQEKTLTFYTSIQVEIAKKAEQILTADLKQHIPIKQIAQQFGVSETSLKNYFRGVYGKNVSDYLRDLRMSIAEKLLTETKLPISEIASQVGYTKQGKFAEVFRQQFQMNPLEYRRAKIIKKI</sequence>
<comment type="caution">
    <text evidence="5">The sequence shown here is derived from an EMBL/GenBank/DDBJ whole genome shotgun (WGS) entry which is preliminary data.</text>
</comment>
<keyword evidence="2" id="KW-0238">DNA-binding</keyword>
<dbReference type="InterPro" id="IPR009057">
    <property type="entry name" value="Homeodomain-like_sf"/>
</dbReference>